<dbReference type="Pfam" id="PF02771">
    <property type="entry name" value="Acyl-CoA_dh_N"/>
    <property type="match status" value="1"/>
</dbReference>
<evidence type="ECO:0000256" key="4">
    <source>
        <dbReference type="ARBA" id="ARBA00022827"/>
    </source>
</evidence>
<dbReference type="PROSITE" id="PS50255">
    <property type="entry name" value="CYTOCHROME_B5_2"/>
    <property type="match status" value="1"/>
</dbReference>
<dbReference type="InterPro" id="IPR009075">
    <property type="entry name" value="AcylCo_DH/oxidase_C"/>
</dbReference>
<name>A0A8H5CHQ1_9AGAR</name>
<comment type="caution">
    <text evidence="7">The sequence shown here is derived from an EMBL/GenBank/DDBJ whole genome shotgun (WGS) entry which is preliminary data.</text>
</comment>
<dbReference type="GO" id="GO:0050660">
    <property type="term" value="F:flavin adenine dinucleotide binding"/>
    <property type="evidence" value="ECO:0007669"/>
    <property type="project" value="InterPro"/>
</dbReference>
<dbReference type="Gene3D" id="3.10.120.10">
    <property type="entry name" value="Cytochrome b5-like heme/steroid binding domain"/>
    <property type="match status" value="1"/>
</dbReference>
<evidence type="ECO:0000313" key="8">
    <source>
        <dbReference type="Proteomes" id="UP000559256"/>
    </source>
</evidence>
<dbReference type="InterPro" id="IPR013786">
    <property type="entry name" value="AcylCoA_DH/ox_N"/>
</dbReference>
<sequence length="531" mass="58711">MATTTIPSHASKSSTLRIPLKTFTLEEVAKHNKELDLWVVINSNVYDLSRFALLHPGGKSVLFSPMIAGRDVTTAFFGLHRQDVLERPQYSRLIIGKIHGEKEVVIPRTPGSLSAVPYGEPAWLSEGFTSPYYKDNHRFFQRKMREFADTVLREEALRCEDKGTRISQEVLDKLNETNILAMRLGPGPHLHGKQLMGGAVQPNEFDYFHELILNMEGSRFGTRGFIDGMLGGMVIGLPPVMNHASPELKARIVPEVLQGKKFIALAITEAFAGSDVSGLQTTAVRDGDFWIVNGTKKWITNGTFADYFTVGCKTERGLTTLLIERGQGVETKPIKTAYSSTAGTAYVTFDNVRVPVGNTLGKVDQGLAVILSNFNHERWTIICVCVSAQRVIVEECMKWASQRMIFGKPLSSQPVVRAKLGDMISRVEACQNWLEAVTDQMNHMSHRDVADKLAGQIGLLKQFASKAGRETAEDATQIFGGRALTPSGMGRLIENYHRTSGYDAILGGTEDVLKDLGVRQALKKMPSNVRL</sequence>
<dbReference type="Pfam" id="PF00173">
    <property type="entry name" value="Cyt-b5"/>
    <property type="match status" value="1"/>
</dbReference>
<dbReference type="CDD" id="cd00567">
    <property type="entry name" value="ACAD"/>
    <property type="match status" value="1"/>
</dbReference>
<dbReference type="Gene3D" id="2.40.110.10">
    <property type="entry name" value="Butyryl-CoA Dehydrogenase, subunit A, domain 2"/>
    <property type="match status" value="1"/>
</dbReference>
<dbReference type="InterPro" id="IPR037069">
    <property type="entry name" value="AcylCoA_DH/ox_N_sf"/>
</dbReference>
<dbReference type="SUPFAM" id="SSF56645">
    <property type="entry name" value="Acyl-CoA dehydrogenase NM domain-like"/>
    <property type="match status" value="1"/>
</dbReference>
<dbReference type="GO" id="GO:0003995">
    <property type="term" value="F:acyl-CoA dehydrogenase activity"/>
    <property type="evidence" value="ECO:0007669"/>
    <property type="project" value="InterPro"/>
</dbReference>
<dbReference type="SUPFAM" id="SSF47203">
    <property type="entry name" value="Acyl-CoA dehydrogenase C-terminal domain-like"/>
    <property type="match status" value="1"/>
</dbReference>
<proteinExistence type="inferred from homology"/>
<dbReference type="Pfam" id="PF02770">
    <property type="entry name" value="Acyl-CoA_dh_M"/>
    <property type="match status" value="1"/>
</dbReference>
<protein>
    <recommendedName>
        <fullName evidence="6">Cytochrome b5 heme-binding domain-containing protein</fullName>
    </recommendedName>
</protein>
<evidence type="ECO:0000256" key="2">
    <source>
        <dbReference type="ARBA" id="ARBA00009347"/>
    </source>
</evidence>
<comment type="cofactor">
    <cofactor evidence="1">
        <name>FAD</name>
        <dbReference type="ChEBI" id="CHEBI:57692"/>
    </cofactor>
</comment>
<dbReference type="SMART" id="SM01117">
    <property type="entry name" value="Cyt-b5"/>
    <property type="match status" value="1"/>
</dbReference>
<dbReference type="InterPro" id="IPR006089">
    <property type="entry name" value="Acyl-CoA_DH_CS"/>
</dbReference>
<comment type="similarity">
    <text evidence="2">Belongs to the acyl-CoA dehydrogenase family.</text>
</comment>
<reference evidence="7 8" key="1">
    <citation type="journal article" date="2020" name="ISME J.">
        <title>Uncovering the hidden diversity of litter-decomposition mechanisms in mushroom-forming fungi.</title>
        <authorList>
            <person name="Floudas D."/>
            <person name="Bentzer J."/>
            <person name="Ahren D."/>
            <person name="Johansson T."/>
            <person name="Persson P."/>
            <person name="Tunlid A."/>
        </authorList>
    </citation>
    <scope>NUCLEOTIDE SEQUENCE [LARGE SCALE GENOMIC DNA]</scope>
    <source>
        <strain evidence="7 8">CBS 291.85</strain>
    </source>
</reference>
<dbReference type="Pfam" id="PF00441">
    <property type="entry name" value="Acyl-CoA_dh_1"/>
    <property type="match status" value="1"/>
</dbReference>
<dbReference type="Gene3D" id="1.20.140.10">
    <property type="entry name" value="Butyryl-CoA Dehydrogenase, subunit A, domain 3"/>
    <property type="match status" value="1"/>
</dbReference>
<dbReference type="InterPro" id="IPR036400">
    <property type="entry name" value="Cyt_B5-like_heme/steroid_sf"/>
</dbReference>
<gene>
    <name evidence="7" type="ORF">D9758_013942</name>
</gene>
<dbReference type="InterPro" id="IPR006091">
    <property type="entry name" value="Acyl-CoA_Oxase/DH_mid-dom"/>
</dbReference>
<keyword evidence="3" id="KW-0285">Flavoprotein</keyword>
<dbReference type="EMBL" id="JAACJM010000163">
    <property type="protein sequence ID" value="KAF5341469.1"/>
    <property type="molecule type" value="Genomic_DNA"/>
</dbReference>
<dbReference type="GO" id="GO:0005737">
    <property type="term" value="C:cytoplasm"/>
    <property type="evidence" value="ECO:0007669"/>
    <property type="project" value="TreeGrafter"/>
</dbReference>
<keyword evidence="5" id="KW-0560">Oxidoreductase</keyword>
<keyword evidence="4" id="KW-0274">FAD</keyword>
<dbReference type="InterPro" id="IPR036250">
    <property type="entry name" value="AcylCo_DH-like_C"/>
</dbReference>
<dbReference type="Proteomes" id="UP000559256">
    <property type="component" value="Unassembled WGS sequence"/>
</dbReference>
<dbReference type="GO" id="GO:0033539">
    <property type="term" value="P:fatty acid beta-oxidation using acyl-CoA dehydrogenase"/>
    <property type="evidence" value="ECO:0007669"/>
    <property type="project" value="TreeGrafter"/>
</dbReference>
<dbReference type="PANTHER" id="PTHR48083">
    <property type="entry name" value="MEDIUM-CHAIN SPECIFIC ACYL-COA DEHYDROGENASE, MITOCHONDRIAL-RELATED"/>
    <property type="match status" value="1"/>
</dbReference>
<accession>A0A8H5CHQ1</accession>
<dbReference type="InterPro" id="IPR050741">
    <property type="entry name" value="Acyl-CoA_dehydrogenase"/>
</dbReference>
<dbReference type="Gene3D" id="1.10.540.10">
    <property type="entry name" value="Acyl-CoA dehydrogenase/oxidase, N-terminal domain"/>
    <property type="match status" value="1"/>
</dbReference>
<evidence type="ECO:0000259" key="6">
    <source>
        <dbReference type="PROSITE" id="PS50255"/>
    </source>
</evidence>
<dbReference type="InterPro" id="IPR009100">
    <property type="entry name" value="AcylCoA_DH/oxidase_NM_dom_sf"/>
</dbReference>
<dbReference type="PANTHER" id="PTHR48083:SF28">
    <property type="entry name" value="ACYL-COA DEHYDROGENASE FAMILY PROTEIN (AFU_ORTHOLOGUE AFUA_6G10880)-RELATED"/>
    <property type="match status" value="1"/>
</dbReference>
<dbReference type="InterPro" id="IPR046373">
    <property type="entry name" value="Acyl-CoA_Oxase/DH_mid-dom_sf"/>
</dbReference>
<dbReference type="PROSITE" id="PS00072">
    <property type="entry name" value="ACYL_COA_DH_1"/>
    <property type="match status" value="1"/>
</dbReference>
<keyword evidence="8" id="KW-1185">Reference proteome</keyword>
<evidence type="ECO:0000256" key="3">
    <source>
        <dbReference type="ARBA" id="ARBA00022630"/>
    </source>
</evidence>
<dbReference type="AlphaFoldDB" id="A0A8H5CHQ1"/>
<dbReference type="InterPro" id="IPR001199">
    <property type="entry name" value="Cyt_B5-like_heme/steroid-bd"/>
</dbReference>
<dbReference type="OrthoDB" id="2588832at2759"/>
<feature type="domain" description="Cytochrome b5 heme-binding" evidence="6">
    <location>
        <begin position="20"/>
        <end position="99"/>
    </location>
</feature>
<organism evidence="7 8">
    <name type="scientific">Tetrapyrgos nigripes</name>
    <dbReference type="NCBI Taxonomy" id="182062"/>
    <lineage>
        <taxon>Eukaryota</taxon>
        <taxon>Fungi</taxon>
        <taxon>Dikarya</taxon>
        <taxon>Basidiomycota</taxon>
        <taxon>Agaricomycotina</taxon>
        <taxon>Agaricomycetes</taxon>
        <taxon>Agaricomycetidae</taxon>
        <taxon>Agaricales</taxon>
        <taxon>Marasmiineae</taxon>
        <taxon>Marasmiaceae</taxon>
        <taxon>Tetrapyrgos</taxon>
    </lineage>
</organism>
<evidence type="ECO:0000256" key="5">
    <source>
        <dbReference type="ARBA" id="ARBA00023002"/>
    </source>
</evidence>
<evidence type="ECO:0000313" key="7">
    <source>
        <dbReference type="EMBL" id="KAF5341469.1"/>
    </source>
</evidence>
<dbReference type="SUPFAM" id="SSF55856">
    <property type="entry name" value="Cytochrome b5-like heme/steroid binding domain"/>
    <property type="match status" value="1"/>
</dbReference>
<evidence type="ECO:0000256" key="1">
    <source>
        <dbReference type="ARBA" id="ARBA00001974"/>
    </source>
</evidence>